<dbReference type="Pfam" id="PF02803">
    <property type="entry name" value="Thiolase_C"/>
    <property type="match status" value="1"/>
</dbReference>
<dbReference type="SUPFAM" id="SSF53901">
    <property type="entry name" value="Thiolase-like"/>
    <property type="match status" value="2"/>
</dbReference>
<evidence type="ECO:0000256" key="5">
    <source>
        <dbReference type="RuleBase" id="RU003557"/>
    </source>
</evidence>
<feature type="domain" description="Thiolase C-terminal" evidence="7">
    <location>
        <begin position="281"/>
        <end position="403"/>
    </location>
</feature>
<dbReference type="InterPro" id="IPR050215">
    <property type="entry name" value="Thiolase-like_sf_Thiolase"/>
</dbReference>
<keyword evidence="9" id="KW-1185">Reference proteome</keyword>
<dbReference type="NCBIfam" id="NF005890">
    <property type="entry name" value="PRK07851.1"/>
    <property type="match status" value="1"/>
</dbReference>
<proteinExistence type="inferred from homology"/>
<evidence type="ECO:0000259" key="6">
    <source>
        <dbReference type="Pfam" id="PF00108"/>
    </source>
</evidence>
<dbReference type="NCBIfam" id="TIGR01930">
    <property type="entry name" value="AcCoA-C-Actrans"/>
    <property type="match status" value="1"/>
</dbReference>
<dbReference type="PANTHER" id="PTHR43853">
    <property type="entry name" value="3-KETOACYL-COA THIOLASE, PEROXISOMAL"/>
    <property type="match status" value="1"/>
</dbReference>
<sequence>MPEAVIVSAARSPIGRANKGSLKDFRPDDLAAQIVRAALDKIPGLDPNTVDDLYLGCGLPGGESGNNMGRVVNVLNGMDDVPGATVTRYCASSVQTTRMAFHAIRAGEGDVFVSAGVETVSRFAKGTSDHWPDTQNPLFEEAKARTAKTAEGGVDWHDPREDGRLPDAYIAMGQTAENVARLRGLKREELDEFGVRSQNLAEKAIDNGFWAREITAVTAPDGTVVSADDGPRAGVTYEALSQLQPVFRPDGVVTAGNCCPLNDGAAAVVIMSDTKAAELGLTPLARIVSTGVSGLSPEIMGLGPVEATKRALANAGMSIGDIDLVEINEAFAAQVVPSYQDLGIDLDRLNVNGGAIAVGHPFGMTGARLQNTMLNSLDWHDKTTGLITMCVGGGQGMALILERLG</sequence>
<accession>A0ABN3A1S2</accession>
<dbReference type="InterPro" id="IPR020617">
    <property type="entry name" value="Thiolase_C"/>
</dbReference>
<evidence type="ECO:0000313" key="9">
    <source>
        <dbReference type="Proteomes" id="UP001501771"/>
    </source>
</evidence>
<keyword evidence="3 5" id="KW-0012">Acyltransferase</keyword>
<evidence type="ECO:0000259" key="7">
    <source>
        <dbReference type="Pfam" id="PF02803"/>
    </source>
</evidence>
<evidence type="ECO:0000313" key="8">
    <source>
        <dbReference type="EMBL" id="GAA2152178.1"/>
    </source>
</evidence>
<gene>
    <name evidence="8" type="ORF">GCM10009844_35260</name>
</gene>
<dbReference type="PANTHER" id="PTHR43853:SF21">
    <property type="entry name" value="STEROID 3-KETOACYL-COA THIOLASE"/>
    <property type="match status" value="1"/>
</dbReference>
<dbReference type="CDD" id="cd00751">
    <property type="entry name" value="thiolase"/>
    <property type="match status" value="1"/>
</dbReference>
<dbReference type="Pfam" id="PF00108">
    <property type="entry name" value="Thiolase_N"/>
    <property type="match status" value="1"/>
</dbReference>
<comment type="similarity">
    <text evidence="1 5">Belongs to the thiolase-like superfamily. Thiolase family.</text>
</comment>
<reference evidence="8 9" key="1">
    <citation type="journal article" date="2019" name="Int. J. Syst. Evol. Microbiol.">
        <title>The Global Catalogue of Microorganisms (GCM) 10K type strain sequencing project: providing services to taxonomists for standard genome sequencing and annotation.</title>
        <authorList>
            <consortium name="The Broad Institute Genomics Platform"/>
            <consortium name="The Broad Institute Genome Sequencing Center for Infectious Disease"/>
            <person name="Wu L."/>
            <person name="Ma J."/>
        </authorList>
    </citation>
    <scope>NUCLEOTIDE SEQUENCE [LARGE SCALE GENOMIC DNA]</scope>
    <source>
        <strain evidence="8 9">JCM 16022</strain>
    </source>
</reference>
<evidence type="ECO:0000256" key="1">
    <source>
        <dbReference type="ARBA" id="ARBA00010982"/>
    </source>
</evidence>
<dbReference type="InterPro" id="IPR020613">
    <property type="entry name" value="Thiolase_CS"/>
</dbReference>
<evidence type="ECO:0000256" key="2">
    <source>
        <dbReference type="ARBA" id="ARBA00022679"/>
    </source>
</evidence>
<dbReference type="PIRSF" id="PIRSF000429">
    <property type="entry name" value="Ac-CoA_Ac_transf"/>
    <property type="match status" value="1"/>
</dbReference>
<feature type="domain" description="Thiolase N-terminal" evidence="6">
    <location>
        <begin position="5"/>
        <end position="273"/>
    </location>
</feature>
<dbReference type="PROSITE" id="PS00737">
    <property type="entry name" value="THIOLASE_2"/>
    <property type="match status" value="1"/>
</dbReference>
<dbReference type="Gene3D" id="3.40.47.10">
    <property type="match status" value="1"/>
</dbReference>
<dbReference type="RefSeq" id="WP_344155327.1">
    <property type="nucleotide sequence ID" value="NZ_BAAAQR010000012.1"/>
</dbReference>
<organism evidence="8 9">
    <name type="scientific">Nocardioides koreensis</name>
    <dbReference type="NCBI Taxonomy" id="433651"/>
    <lineage>
        <taxon>Bacteria</taxon>
        <taxon>Bacillati</taxon>
        <taxon>Actinomycetota</taxon>
        <taxon>Actinomycetes</taxon>
        <taxon>Propionibacteriales</taxon>
        <taxon>Nocardioidaceae</taxon>
        <taxon>Nocardioides</taxon>
    </lineage>
</organism>
<keyword evidence="2 5" id="KW-0808">Transferase</keyword>
<dbReference type="InterPro" id="IPR002155">
    <property type="entry name" value="Thiolase"/>
</dbReference>
<comment type="caution">
    <text evidence="8">The sequence shown here is derived from an EMBL/GenBank/DDBJ whole genome shotgun (WGS) entry which is preliminary data.</text>
</comment>
<protein>
    <recommendedName>
        <fullName evidence="4">acetyl-CoA C-acyltransferase</fullName>
        <ecNumber evidence="4">2.3.1.16</ecNumber>
    </recommendedName>
</protein>
<dbReference type="Proteomes" id="UP001501771">
    <property type="component" value="Unassembled WGS sequence"/>
</dbReference>
<name>A0ABN3A1S2_9ACTN</name>
<evidence type="ECO:0000256" key="3">
    <source>
        <dbReference type="ARBA" id="ARBA00023315"/>
    </source>
</evidence>
<dbReference type="InterPro" id="IPR016039">
    <property type="entry name" value="Thiolase-like"/>
</dbReference>
<dbReference type="InterPro" id="IPR020616">
    <property type="entry name" value="Thiolase_N"/>
</dbReference>
<evidence type="ECO:0000256" key="4">
    <source>
        <dbReference type="ARBA" id="ARBA00024073"/>
    </source>
</evidence>
<dbReference type="EC" id="2.3.1.16" evidence="4"/>
<dbReference type="EMBL" id="BAAAQR010000012">
    <property type="protein sequence ID" value="GAA2152178.1"/>
    <property type="molecule type" value="Genomic_DNA"/>
</dbReference>
<dbReference type="PROSITE" id="PS00099">
    <property type="entry name" value="THIOLASE_3"/>
    <property type="match status" value="1"/>
</dbReference>
<dbReference type="InterPro" id="IPR020610">
    <property type="entry name" value="Thiolase_AS"/>
</dbReference>